<dbReference type="Gene3D" id="3.40.50.300">
    <property type="entry name" value="P-loop containing nucleotide triphosphate hydrolases"/>
    <property type="match status" value="1"/>
</dbReference>
<dbReference type="Pfam" id="PF13175">
    <property type="entry name" value="AAA_15"/>
    <property type="match status" value="2"/>
</dbReference>
<gene>
    <name evidence="3" type="ORF">FA045_16215</name>
</gene>
<accession>A0A4U1C2C5</accession>
<feature type="domain" description="Endonuclease GajA/Old nuclease/RecF-like AAA" evidence="1">
    <location>
        <begin position="12"/>
        <end position="72"/>
    </location>
</feature>
<dbReference type="InterPro" id="IPR034139">
    <property type="entry name" value="TOPRIM_OLD"/>
</dbReference>
<dbReference type="InterPro" id="IPR051396">
    <property type="entry name" value="Bact_Antivir_Def_Nuclease"/>
</dbReference>
<dbReference type="RefSeq" id="WP_136878135.1">
    <property type="nucleotide sequence ID" value="NZ_SWBO01000012.1"/>
</dbReference>
<dbReference type="OrthoDB" id="9805802at2"/>
<dbReference type="PANTHER" id="PTHR43581">
    <property type="entry name" value="ATP/GTP PHOSPHATASE"/>
    <property type="match status" value="1"/>
</dbReference>
<dbReference type="SUPFAM" id="SSF52540">
    <property type="entry name" value="P-loop containing nucleoside triphosphate hydrolases"/>
    <property type="match status" value="1"/>
</dbReference>
<dbReference type="EMBL" id="SWBO01000012">
    <property type="protein sequence ID" value="TKB97297.1"/>
    <property type="molecule type" value="Genomic_DNA"/>
</dbReference>
<reference evidence="3 4" key="1">
    <citation type="submission" date="2019-04" db="EMBL/GenBank/DDBJ databases">
        <title>Pedobacter sp. AR-2-6 sp. nov., isolated from Arctic soil.</title>
        <authorList>
            <person name="Dahal R.H."/>
            <person name="Kim D.-U."/>
        </authorList>
    </citation>
    <scope>NUCLEOTIDE SEQUENCE [LARGE SCALE GENOMIC DNA]</scope>
    <source>
        <strain evidence="3 4">AR-2-6</strain>
    </source>
</reference>
<feature type="domain" description="Endonuclease GajA/Old nuclease/RecF-like AAA" evidence="1">
    <location>
        <begin position="87"/>
        <end position="327"/>
    </location>
</feature>
<dbReference type="InterPro" id="IPR041685">
    <property type="entry name" value="AAA_GajA/Old/RecF-like"/>
</dbReference>
<evidence type="ECO:0000259" key="1">
    <source>
        <dbReference type="Pfam" id="PF13175"/>
    </source>
</evidence>
<organism evidence="3 4">
    <name type="scientific">Pedobacter cryotolerans</name>
    <dbReference type="NCBI Taxonomy" id="2571270"/>
    <lineage>
        <taxon>Bacteria</taxon>
        <taxon>Pseudomonadati</taxon>
        <taxon>Bacteroidota</taxon>
        <taxon>Sphingobacteriia</taxon>
        <taxon>Sphingobacteriales</taxon>
        <taxon>Sphingobacteriaceae</taxon>
        <taxon>Pedobacter</taxon>
    </lineage>
</organism>
<evidence type="ECO:0000259" key="2">
    <source>
        <dbReference type="Pfam" id="PF20469"/>
    </source>
</evidence>
<dbReference type="InterPro" id="IPR027417">
    <property type="entry name" value="P-loop_NTPase"/>
</dbReference>
<dbReference type="CDD" id="cd00267">
    <property type="entry name" value="ABC_ATPase"/>
    <property type="match status" value="1"/>
</dbReference>
<feature type="domain" description="OLD protein-like TOPRIM" evidence="2">
    <location>
        <begin position="395"/>
        <end position="460"/>
    </location>
</feature>
<evidence type="ECO:0000313" key="4">
    <source>
        <dbReference type="Proteomes" id="UP000310477"/>
    </source>
</evidence>
<dbReference type="AlphaFoldDB" id="A0A4U1C2C5"/>
<dbReference type="Pfam" id="PF20469">
    <property type="entry name" value="OLD-like_TOPRIM"/>
    <property type="match status" value="1"/>
</dbReference>
<dbReference type="CDD" id="cd01026">
    <property type="entry name" value="TOPRIM_OLD"/>
    <property type="match status" value="1"/>
</dbReference>
<comment type="caution">
    <text evidence="3">The sequence shown here is derived from an EMBL/GenBank/DDBJ whole genome shotgun (WGS) entry which is preliminary data.</text>
</comment>
<keyword evidence="4" id="KW-1185">Reference proteome</keyword>
<evidence type="ECO:0000313" key="3">
    <source>
        <dbReference type="EMBL" id="TKB97297.1"/>
    </source>
</evidence>
<proteinExistence type="predicted"/>
<sequence>MIGYIREIELSMKIKRIVIDNYKSISHIEINCSRYLNSFIGENSVGKSNIFDAINWALGPAFPSFNSTLPQDHYMGLMENLINIRLYYDDGNYLELAEKWNDPQGRSKSGLNLSGQYVTDIQRQKYCSAYLGVERNILEHLPSNRWSLMGRILQDINDMFKKEKVVDTDTGELINKSDIFISGLERIRDDVLFSVQDDDGNLVMKQFIELLQTETAIQLNRPKEDLSIDLNLYDPWNFFRTLQVIVKDSCTDLHFQASRLGMGVQASISIAVLKAYSKLKLNNNTPLFIDEPELFLHPQAQRSFYNVLCDLAQSGTQIFYTTHSPNFLSVGRFNEVFVTRKTASKGTFINSAHPKLFCDDLFLRIGITSNITDMMLQYRNAYEETGDTQKANEAFFAKKVILVEGQSESLVLPYLFSMIEFDYIGKGITIVRCGSKGDIDRFFRLYVELGIPCYLIFDGDSHHINTNDEKDTIKKNKALLSLFNKDSDFPDNSTCEEYLGFSHTLNENLGFQTSSKGLKLFKDVRNNITKSDQVPVWVTDIAKRIEALPEFKDSVLKRNQVEP</sequence>
<name>A0A4U1C2C5_9SPHI</name>
<evidence type="ECO:0008006" key="5">
    <source>
        <dbReference type="Google" id="ProtNLM"/>
    </source>
</evidence>
<protein>
    <recommendedName>
        <fullName evidence="5">ATP-dependent endonuclease</fullName>
    </recommendedName>
</protein>
<dbReference type="Proteomes" id="UP000310477">
    <property type="component" value="Unassembled WGS sequence"/>
</dbReference>
<dbReference type="PANTHER" id="PTHR43581:SF2">
    <property type="entry name" value="EXCINUCLEASE ATPASE SUBUNIT"/>
    <property type="match status" value="1"/>
</dbReference>